<evidence type="ECO:0000313" key="15">
    <source>
        <dbReference type="EMBL" id="TWJ11451.1"/>
    </source>
</evidence>
<dbReference type="SUPFAM" id="SSF58014">
    <property type="entry name" value="Coiled-coil domain of nucleotide exchange factor GrpE"/>
    <property type="match status" value="1"/>
</dbReference>
<dbReference type="FunFam" id="2.30.22.10:FF:000001">
    <property type="entry name" value="Protein GrpE"/>
    <property type="match status" value="1"/>
</dbReference>
<comment type="caution">
    <text evidence="15">The sequence shown here is derived from an EMBL/GenBank/DDBJ whole genome shotgun (WGS) entry which is preliminary data.</text>
</comment>
<comment type="subunit">
    <text evidence="3 10">Homodimer.</text>
</comment>
<dbReference type="Proteomes" id="UP000321617">
    <property type="component" value="Unassembled WGS sequence"/>
</dbReference>
<evidence type="ECO:0000256" key="4">
    <source>
        <dbReference type="ARBA" id="ARBA00022490"/>
    </source>
</evidence>
<evidence type="ECO:0000256" key="3">
    <source>
        <dbReference type="ARBA" id="ARBA00011738"/>
    </source>
</evidence>
<dbReference type="InterPro" id="IPR013805">
    <property type="entry name" value="GrpE_CC"/>
</dbReference>
<dbReference type="GO" id="GO:0000774">
    <property type="term" value="F:adenyl-nucleotide exchange factor activity"/>
    <property type="evidence" value="ECO:0007669"/>
    <property type="project" value="InterPro"/>
</dbReference>
<sequence length="273" mass="28734">MSDENTPDNVSPDGDAEDPKAEESTVGDGDVDPVAAAAAGELAEALDERTRDLQRVTAEYHNYRKRVERDRQATAEQATVAVVSGLLPVLDDIDRARDHGDLVGPFASVAEQLQNSLTKLGLESFGDKGDRFDPMVHEAVAHMHSAEVTEPTCIDVMRRGYRMGERLVRAAMVAVAEPSDEPAPAVTEEAVSDETGTEDTTPATPEGDATETGTDAPGDTVDGDEPATGDAEAADTEPADTAETPDRPADDNDSESPDTGGDGTDESTAPKDK</sequence>
<dbReference type="InterPro" id="IPR000740">
    <property type="entry name" value="GrpE"/>
</dbReference>
<evidence type="ECO:0000313" key="16">
    <source>
        <dbReference type="Proteomes" id="UP000321617"/>
    </source>
</evidence>
<evidence type="ECO:0000256" key="5">
    <source>
        <dbReference type="ARBA" id="ARBA00023016"/>
    </source>
</evidence>
<feature type="coiled-coil region" evidence="13">
    <location>
        <begin position="46"/>
        <end position="73"/>
    </location>
</feature>
<evidence type="ECO:0000256" key="13">
    <source>
        <dbReference type="SAM" id="Coils"/>
    </source>
</evidence>
<dbReference type="CDD" id="cd00446">
    <property type="entry name" value="GrpE"/>
    <property type="match status" value="1"/>
</dbReference>
<dbReference type="GO" id="GO:0051087">
    <property type="term" value="F:protein-folding chaperone binding"/>
    <property type="evidence" value="ECO:0007669"/>
    <property type="project" value="InterPro"/>
</dbReference>
<evidence type="ECO:0000256" key="12">
    <source>
        <dbReference type="RuleBase" id="RU004478"/>
    </source>
</evidence>
<keyword evidence="16" id="KW-1185">Reference proteome</keyword>
<dbReference type="Pfam" id="PF01025">
    <property type="entry name" value="GrpE"/>
    <property type="match status" value="1"/>
</dbReference>
<dbReference type="InterPro" id="IPR009012">
    <property type="entry name" value="GrpE_head"/>
</dbReference>
<name>A0A562V0P0_9ACTN</name>
<dbReference type="GO" id="GO:0005737">
    <property type="term" value="C:cytoplasm"/>
    <property type="evidence" value="ECO:0007669"/>
    <property type="project" value="UniProtKB-SubCell"/>
</dbReference>
<dbReference type="SUPFAM" id="SSF51064">
    <property type="entry name" value="Head domain of nucleotide exchange factor GrpE"/>
    <property type="match status" value="1"/>
</dbReference>
<accession>A0A562V0P0</accession>
<evidence type="ECO:0000256" key="2">
    <source>
        <dbReference type="ARBA" id="ARBA00009054"/>
    </source>
</evidence>
<evidence type="ECO:0000256" key="14">
    <source>
        <dbReference type="SAM" id="MobiDB-lite"/>
    </source>
</evidence>
<dbReference type="HAMAP" id="MF_01151">
    <property type="entry name" value="GrpE"/>
    <property type="match status" value="1"/>
</dbReference>
<keyword evidence="5 10" id="KW-0346">Stress response</keyword>
<feature type="compositionally biased region" description="Acidic residues" evidence="14">
    <location>
        <begin position="221"/>
        <end position="240"/>
    </location>
</feature>
<feature type="region of interest" description="Disordered" evidence="14">
    <location>
        <begin position="178"/>
        <end position="273"/>
    </location>
</feature>
<evidence type="ECO:0000256" key="7">
    <source>
        <dbReference type="ARBA" id="ARBA00053401"/>
    </source>
</evidence>
<dbReference type="PRINTS" id="PR00773">
    <property type="entry name" value="GRPEPROTEIN"/>
</dbReference>
<dbReference type="GO" id="GO:0051082">
    <property type="term" value="F:unfolded protein binding"/>
    <property type="evidence" value="ECO:0007669"/>
    <property type="project" value="TreeGrafter"/>
</dbReference>
<evidence type="ECO:0000256" key="1">
    <source>
        <dbReference type="ARBA" id="ARBA00004496"/>
    </source>
</evidence>
<evidence type="ECO:0000256" key="8">
    <source>
        <dbReference type="ARBA" id="ARBA00072274"/>
    </source>
</evidence>
<keyword evidence="6 10" id="KW-0143">Chaperone</keyword>
<evidence type="ECO:0000256" key="6">
    <source>
        <dbReference type="ARBA" id="ARBA00023186"/>
    </source>
</evidence>
<evidence type="ECO:0000256" key="10">
    <source>
        <dbReference type="HAMAP-Rule" id="MF_01151"/>
    </source>
</evidence>
<dbReference type="GO" id="GO:0042803">
    <property type="term" value="F:protein homodimerization activity"/>
    <property type="evidence" value="ECO:0007669"/>
    <property type="project" value="InterPro"/>
</dbReference>
<dbReference type="NCBIfam" id="NF010761">
    <property type="entry name" value="PRK14164.1"/>
    <property type="match status" value="1"/>
</dbReference>
<dbReference type="GO" id="GO:0006457">
    <property type="term" value="P:protein folding"/>
    <property type="evidence" value="ECO:0007669"/>
    <property type="project" value="InterPro"/>
</dbReference>
<dbReference type="EMBL" id="VLLL01000006">
    <property type="protein sequence ID" value="TWJ11451.1"/>
    <property type="molecule type" value="Genomic_DNA"/>
</dbReference>
<keyword evidence="4 10" id="KW-0963">Cytoplasm</keyword>
<comment type="similarity">
    <text evidence="2 10 12">Belongs to the GrpE family.</text>
</comment>
<comment type="function">
    <text evidence="7 10 11">Participates actively in the response to hyperosmotic and heat shock by preventing the aggregation of stress-denatured proteins, in association with DnaK and GrpE. It is the nucleotide exchange factor for DnaK and may function as a thermosensor. Unfolded proteins bind initially to DnaJ; upon interaction with the DnaJ-bound protein, DnaK hydrolyzes its bound ATP, resulting in the formation of a stable complex. GrpE releases ADP from DnaK; ATP binding to DnaK triggers the release of the substrate protein, thus completing the reaction cycle. Several rounds of ATP-dependent interactions between DnaJ, DnaK and GrpE are required for fully efficient folding.</text>
</comment>
<evidence type="ECO:0000256" key="9">
    <source>
        <dbReference type="ARBA" id="ARBA00076414"/>
    </source>
</evidence>
<dbReference type="Gene3D" id="3.90.20.20">
    <property type="match status" value="1"/>
</dbReference>
<dbReference type="PROSITE" id="PS01071">
    <property type="entry name" value="GRPE"/>
    <property type="match status" value="1"/>
</dbReference>
<dbReference type="PANTHER" id="PTHR21237:SF23">
    <property type="entry name" value="GRPE PROTEIN HOMOLOG, MITOCHONDRIAL"/>
    <property type="match status" value="1"/>
</dbReference>
<comment type="subcellular location">
    <subcellularLocation>
        <location evidence="1 10">Cytoplasm</location>
    </subcellularLocation>
</comment>
<dbReference type="OrthoDB" id="5191115at2"/>
<feature type="region of interest" description="Disordered" evidence="14">
    <location>
        <begin position="1"/>
        <end position="32"/>
    </location>
</feature>
<gene>
    <name evidence="10" type="primary">grpE</name>
    <name evidence="15" type="ORF">LX16_2172</name>
</gene>
<protein>
    <recommendedName>
        <fullName evidence="8 10">Protein GrpE</fullName>
    </recommendedName>
    <alternativeName>
        <fullName evidence="9 10">HSP-70 cofactor</fullName>
    </alternativeName>
</protein>
<proteinExistence type="inferred from homology"/>
<evidence type="ECO:0000256" key="11">
    <source>
        <dbReference type="RuleBase" id="RU000639"/>
    </source>
</evidence>
<dbReference type="Gene3D" id="2.30.22.10">
    <property type="entry name" value="Head domain of nucleotide exchange factor GrpE"/>
    <property type="match status" value="1"/>
</dbReference>
<dbReference type="PANTHER" id="PTHR21237">
    <property type="entry name" value="GRPE PROTEIN"/>
    <property type="match status" value="1"/>
</dbReference>
<keyword evidence="13" id="KW-0175">Coiled coil</keyword>
<dbReference type="AlphaFoldDB" id="A0A562V0P0"/>
<reference evidence="15 16" key="1">
    <citation type="journal article" date="2013" name="Stand. Genomic Sci.">
        <title>Genomic Encyclopedia of Type Strains, Phase I: The one thousand microbial genomes (KMG-I) project.</title>
        <authorList>
            <person name="Kyrpides N.C."/>
            <person name="Woyke T."/>
            <person name="Eisen J.A."/>
            <person name="Garrity G."/>
            <person name="Lilburn T.G."/>
            <person name="Beck B.J."/>
            <person name="Whitman W.B."/>
            <person name="Hugenholtz P."/>
            <person name="Klenk H.P."/>
        </authorList>
    </citation>
    <scope>NUCLEOTIDE SEQUENCE [LARGE SCALE GENOMIC DNA]</scope>
    <source>
        <strain evidence="15 16">DSM 45044</strain>
    </source>
</reference>
<organism evidence="15 16">
    <name type="scientific">Stackebrandtia albiflava</name>
    <dbReference type="NCBI Taxonomy" id="406432"/>
    <lineage>
        <taxon>Bacteria</taxon>
        <taxon>Bacillati</taxon>
        <taxon>Actinomycetota</taxon>
        <taxon>Actinomycetes</taxon>
        <taxon>Glycomycetales</taxon>
        <taxon>Glycomycetaceae</taxon>
        <taxon>Stackebrandtia</taxon>
    </lineage>
</organism>